<comment type="caution">
    <text evidence="2">The sequence shown here is derived from an EMBL/GenBank/DDBJ whole genome shotgun (WGS) entry which is preliminary data.</text>
</comment>
<reference evidence="2 3" key="1">
    <citation type="submission" date="2024-08" db="EMBL/GenBank/DDBJ databases">
        <authorList>
            <person name="Cucini C."/>
            <person name="Frati F."/>
        </authorList>
    </citation>
    <scope>NUCLEOTIDE SEQUENCE [LARGE SCALE GENOMIC DNA]</scope>
</reference>
<evidence type="ECO:0000313" key="3">
    <source>
        <dbReference type="Proteomes" id="UP001642540"/>
    </source>
</evidence>
<feature type="transmembrane region" description="Helical" evidence="1">
    <location>
        <begin position="45"/>
        <end position="69"/>
    </location>
</feature>
<dbReference type="Proteomes" id="UP001642540">
    <property type="component" value="Unassembled WGS sequence"/>
</dbReference>
<keyword evidence="1" id="KW-0472">Membrane</keyword>
<keyword evidence="1" id="KW-0812">Transmembrane</keyword>
<sequence>MHSNEKESSSQVGSWGRFARRIYMPNGNVRNQRHTETSGDSKDTMWLYVAISVVYFSLIGLVLLILIFAPKFRLPSIHENPEIENQIAAETQGQPQRETLNESKEIIVTENNFEASPRDPVYDIDPRSSIFRGDIYDDYRRPTDSRMRLNSRFRHV</sequence>
<keyword evidence="3" id="KW-1185">Reference proteome</keyword>
<name>A0ABP1RE93_9HEXA</name>
<accession>A0ABP1RE93</accession>
<evidence type="ECO:0000256" key="1">
    <source>
        <dbReference type="SAM" id="Phobius"/>
    </source>
</evidence>
<dbReference type="EMBL" id="CAXLJM020000072">
    <property type="protein sequence ID" value="CAL8126832.1"/>
    <property type="molecule type" value="Genomic_DNA"/>
</dbReference>
<protein>
    <submittedName>
        <fullName evidence="2">Uncharacterized protein</fullName>
    </submittedName>
</protein>
<proteinExistence type="predicted"/>
<organism evidence="2 3">
    <name type="scientific">Orchesella dallaii</name>
    <dbReference type="NCBI Taxonomy" id="48710"/>
    <lineage>
        <taxon>Eukaryota</taxon>
        <taxon>Metazoa</taxon>
        <taxon>Ecdysozoa</taxon>
        <taxon>Arthropoda</taxon>
        <taxon>Hexapoda</taxon>
        <taxon>Collembola</taxon>
        <taxon>Entomobryomorpha</taxon>
        <taxon>Entomobryoidea</taxon>
        <taxon>Orchesellidae</taxon>
        <taxon>Orchesellinae</taxon>
        <taxon>Orchesella</taxon>
    </lineage>
</organism>
<gene>
    <name evidence="2" type="ORF">ODALV1_LOCUS21572</name>
</gene>
<evidence type="ECO:0000313" key="2">
    <source>
        <dbReference type="EMBL" id="CAL8126832.1"/>
    </source>
</evidence>
<keyword evidence="1" id="KW-1133">Transmembrane helix</keyword>